<dbReference type="EMBL" id="PIUM01000022">
    <property type="protein sequence ID" value="PKU23245.1"/>
    <property type="molecule type" value="Genomic_DNA"/>
</dbReference>
<evidence type="ECO:0000256" key="1">
    <source>
        <dbReference type="ARBA" id="ARBA00008791"/>
    </source>
</evidence>
<dbReference type="InterPro" id="IPR006016">
    <property type="entry name" value="UspA"/>
</dbReference>
<comment type="caution">
    <text evidence="3">The sequence shown here is derived from an EMBL/GenBank/DDBJ whole genome shotgun (WGS) entry which is preliminary data.</text>
</comment>
<dbReference type="OrthoDB" id="9804721at2"/>
<dbReference type="CDD" id="cd00293">
    <property type="entry name" value="USP-like"/>
    <property type="match status" value="1"/>
</dbReference>
<dbReference type="InterPro" id="IPR006015">
    <property type="entry name" value="Universal_stress_UspA"/>
</dbReference>
<name>A0A2N3PS65_9PROT</name>
<dbReference type="PRINTS" id="PR01438">
    <property type="entry name" value="UNVRSLSTRESS"/>
</dbReference>
<dbReference type="SUPFAM" id="SSF52402">
    <property type="entry name" value="Adenine nucleotide alpha hydrolases-like"/>
    <property type="match status" value="2"/>
</dbReference>
<comment type="similarity">
    <text evidence="1">Belongs to the universal stress protein A family.</text>
</comment>
<organism evidence="3 4">
    <name type="scientific">Telmatospirillum siberiense</name>
    <dbReference type="NCBI Taxonomy" id="382514"/>
    <lineage>
        <taxon>Bacteria</taxon>
        <taxon>Pseudomonadati</taxon>
        <taxon>Pseudomonadota</taxon>
        <taxon>Alphaproteobacteria</taxon>
        <taxon>Rhodospirillales</taxon>
        <taxon>Rhodospirillaceae</taxon>
        <taxon>Telmatospirillum</taxon>
    </lineage>
</organism>
<feature type="domain" description="UspA" evidence="2">
    <location>
        <begin position="208"/>
        <end position="269"/>
    </location>
</feature>
<dbReference type="RefSeq" id="WP_101251943.1">
    <property type="nucleotide sequence ID" value="NZ_PIUM01000022.1"/>
</dbReference>
<accession>A0A2N3PS65</accession>
<dbReference type="Proteomes" id="UP000233293">
    <property type="component" value="Unassembled WGS sequence"/>
</dbReference>
<gene>
    <name evidence="3" type="ORF">CWS72_17625</name>
</gene>
<evidence type="ECO:0000313" key="4">
    <source>
        <dbReference type="Proteomes" id="UP000233293"/>
    </source>
</evidence>
<dbReference type="AlphaFoldDB" id="A0A2N3PS65"/>
<evidence type="ECO:0000259" key="2">
    <source>
        <dbReference type="Pfam" id="PF00582"/>
    </source>
</evidence>
<sequence>MKNILVPLEDHRGNPSVFRTAELIAGKFGSRVEVVPLGPDFDALIAAHFAFPIAVGNEKAQRELLTQLRAIFEERNRSLPAGQAFAWNGDDLFSDIKIGAYGRVFDLTIVGRPSADPRDPRQATLETVLFESGRPILVAPPQPPKGPIGEVIVIAWNASTETARTVGFAMPFLKGARKVIIVSVNGAMSPGPGPELLAESLKRHGLDVTHEVLSDNSQSAGRLILARVAAEGADLLLKGGYTQSRLRQMVFGGTTSQILAEAEIPVFMAH</sequence>
<proteinExistence type="inferred from homology"/>
<dbReference type="Gene3D" id="3.40.50.12370">
    <property type="match status" value="1"/>
</dbReference>
<keyword evidence="4" id="KW-1185">Reference proteome</keyword>
<protein>
    <submittedName>
        <fullName evidence="3">Universal stress protein</fullName>
    </submittedName>
</protein>
<evidence type="ECO:0000313" key="3">
    <source>
        <dbReference type="EMBL" id="PKU23245.1"/>
    </source>
</evidence>
<reference evidence="4" key="1">
    <citation type="submission" date="2017-12" db="EMBL/GenBank/DDBJ databases">
        <title>Draft genome sequence of Telmatospirillum siberiense 26-4b1T, an acidotolerant peatland alphaproteobacterium potentially involved in sulfur cycling.</title>
        <authorList>
            <person name="Hausmann B."/>
            <person name="Pjevac P."/>
            <person name="Schreck K."/>
            <person name="Herbold C.W."/>
            <person name="Daims H."/>
            <person name="Wagner M."/>
            <person name="Pester M."/>
            <person name="Loy A."/>
        </authorList>
    </citation>
    <scope>NUCLEOTIDE SEQUENCE [LARGE SCALE GENOMIC DNA]</scope>
    <source>
        <strain evidence="4">26-4b1</strain>
    </source>
</reference>
<dbReference type="Pfam" id="PF00582">
    <property type="entry name" value="Usp"/>
    <property type="match status" value="1"/>
</dbReference>